<evidence type="ECO:0000313" key="1">
    <source>
        <dbReference type="EMBL" id="VFU41103.1"/>
    </source>
</evidence>
<gene>
    <name evidence="1" type="ORF">SVIM_LOCUS240046</name>
</gene>
<proteinExistence type="predicted"/>
<name>A0A6N2LZR5_SALVM</name>
<dbReference type="AlphaFoldDB" id="A0A6N2LZR5"/>
<dbReference type="EMBL" id="CAADRP010001557">
    <property type="protein sequence ID" value="VFU41103.1"/>
    <property type="molecule type" value="Genomic_DNA"/>
</dbReference>
<accession>A0A6N2LZR5</accession>
<protein>
    <submittedName>
        <fullName evidence="1">Uncharacterized protein</fullName>
    </submittedName>
</protein>
<sequence length="112" mass="12233">MKLSSVSPLRWLTITPQPAALESSAALMDSVTVPIWLTCNSKPLQAFFCIASAILFGFVTNKSSPTSWISTEDCSEAHEFQSSWSKGSSIDTIGNSLINSLYRSPRLWAEST</sequence>
<organism evidence="1">
    <name type="scientific">Salix viminalis</name>
    <name type="common">Common osier</name>
    <name type="synonym">Basket willow</name>
    <dbReference type="NCBI Taxonomy" id="40686"/>
    <lineage>
        <taxon>Eukaryota</taxon>
        <taxon>Viridiplantae</taxon>
        <taxon>Streptophyta</taxon>
        <taxon>Embryophyta</taxon>
        <taxon>Tracheophyta</taxon>
        <taxon>Spermatophyta</taxon>
        <taxon>Magnoliopsida</taxon>
        <taxon>eudicotyledons</taxon>
        <taxon>Gunneridae</taxon>
        <taxon>Pentapetalae</taxon>
        <taxon>rosids</taxon>
        <taxon>fabids</taxon>
        <taxon>Malpighiales</taxon>
        <taxon>Salicaceae</taxon>
        <taxon>Saliceae</taxon>
        <taxon>Salix</taxon>
    </lineage>
</organism>
<reference evidence="1" key="1">
    <citation type="submission" date="2019-03" db="EMBL/GenBank/DDBJ databases">
        <authorList>
            <person name="Mank J."/>
            <person name="Almeida P."/>
        </authorList>
    </citation>
    <scope>NUCLEOTIDE SEQUENCE</scope>
    <source>
        <strain evidence="1">78183</strain>
    </source>
</reference>